<dbReference type="InterPro" id="IPR002110">
    <property type="entry name" value="Ankyrin_rpt"/>
</dbReference>
<dbReference type="InterPro" id="IPR036770">
    <property type="entry name" value="Ankyrin_rpt-contain_sf"/>
</dbReference>
<accession>A0A319EU11</accession>
<dbReference type="PANTHER" id="PTHR24189:SF50">
    <property type="entry name" value="ANKYRIN REPEAT AND SOCS BOX PROTEIN 2"/>
    <property type="match status" value="1"/>
</dbReference>
<reference evidence="4 5" key="1">
    <citation type="submission" date="2018-02" db="EMBL/GenBank/DDBJ databases">
        <title>The genomes of Aspergillus section Nigri reveals drivers in fungal speciation.</title>
        <authorList>
            <consortium name="DOE Joint Genome Institute"/>
            <person name="Vesth T.C."/>
            <person name="Nybo J."/>
            <person name="Theobald S."/>
            <person name="Brandl J."/>
            <person name="Frisvad J.C."/>
            <person name="Nielsen K.F."/>
            <person name="Lyhne E.K."/>
            <person name="Kogle M.E."/>
            <person name="Kuo A."/>
            <person name="Riley R."/>
            <person name="Clum A."/>
            <person name="Nolan M."/>
            <person name="Lipzen A."/>
            <person name="Salamov A."/>
            <person name="Henrissat B."/>
            <person name="Wiebenga A."/>
            <person name="De vries R.P."/>
            <person name="Grigoriev I.V."/>
            <person name="Mortensen U.H."/>
            <person name="Andersen M.R."/>
            <person name="Baker S.E."/>
        </authorList>
    </citation>
    <scope>NUCLEOTIDE SEQUENCE [LARGE SCALE GENOMIC DNA]</scope>
    <source>
        <strain evidence="4 5">CBS 121057</strain>
    </source>
</reference>
<dbReference type="SMART" id="SM00248">
    <property type="entry name" value="ANK"/>
    <property type="match status" value="5"/>
</dbReference>
<dbReference type="InterPro" id="IPR001810">
    <property type="entry name" value="F-box_dom"/>
</dbReference>
<keyword evidence="2" id="KW-0040">ANK repeat</keyword>
<dbReference type="InterPro" id="IPR050745">
    <property type="entry name" value="Multifunctional_regulatory"/>
</dbReference>
<evidence type="ECO:0000259" key="3">
    <source>
        <dbReference type="PROSITE" id="PS50181"/>
    </source>
</evidence>
<gene>
    <name evidence="4" type="ORF">BO78DRAFT_393507</name>
</gene>
<evidence type="ECO:0000313" key="5">
    <source>
        <dbReference type="Proteomes" id="UP000248423"/>
    </source>
</evidence>
<evidence type="ECO:0000256" key="1">
    <source>
        <dbReference type="ARBA" id="ARBA00022737"/>
    </source>
</evidence>
<dbReference type="PROSITE" id="PS50181">
    <property type="entry name" value="FBOX"/>
    <property type="match status" value="1"/>
</dbReference>
<dbReference type="AlphaFoldDB" id="A0A319EU11"/>
<dbReference type="SUPFAM" id="SSF81383">
    <property type="entry name" value="F-box domain"/>
    <property type="match status" value="1"/>
</dbReference>
<keyword evidence="5" id="KW-1185">Reference proteome</keyword>
<dbReference type="EMBL" id="KZ826319">
    <property type="protein sequence ID" value="PYI10998.1"/>
    <property type="molecule type" value="Genomic_DNA"/>
</dbReference>
<dbReference type="Pfam" id="PF00646">
    <property type="entry name" value="F-box"/>
    <property type="match status" value="1"/>
</dbReference>
<dbReference type="Pfam" id="PF00023">
    <property type="entry name" value="Ank"/>
    <property type="match status" value="1"/>
</dbReference>
<dbReference type="PANTHER" id="PTHR24189">
    <property type="entry name" value="MYOTROPHIN"/>
    <property type="match status" value="1"/>
</dbReference>
<evidence type="ECO:0000256" key="2">
    <source>
        <dbReference type="ARBA" id="ARBA00023043"/>
    </source>
</evidence>
<sequence length="612" mass="69177">MPCQASLDLLPQELLDEIVQHLSLTSLARLASCNKTLCRRFEPLLYSRDDACNQAMIWACTRGYVSAIRRLVSNYRVPVSTVDIHFPSRTWSRRENKWTCIDRSAKVLTLTLAASRAQVNAFRVLLDLGARIDIPGLRRESVPRLINGITQPVDGDWKMLRLFYNAQLHTQVIQEGRGEPALPLLRLVGRASPTPPVDPVRLLLSLGADPNILQQPYDLSRRMIYTPLTAAMSQHGYDPTEVLEILLKHGADIHGPELDRPVDRARHIPIFVAAESMATYGTKLVQWCLIHGADINQSVIVFDQLHYNGWSSWSTGRLYYTATPALAYMQSLHRTAFETDSKYGPVYPLQGLIYLFTHGAIIDPPPDRTQRQQLYPNPNKSVAPPWCIELLVWRWGLGKAEKSSSFRAMLRHLIQHSVCRGHAGEVLARCETAYTRWVGAHSVRSNGLLRKWKKWPSEGRDPTEVQCIMRVHVLDYLTKEIKIAPTTLLQQYIIARGELMDREEQTTYTVMEYLLAEGAEINAPIADDGCTALHRLCQTYHGFIKAGISQTVDGSDARSEFLRVLVRMGADGSIVVGGQTAWDVLLVHTMWYSDLLLVWARIVGWKEKQTIA</sequence>
<name>A0A319EU11_ASPSB</name>
<organism evidence="4 5">
    <name type="scientific">Aspergillus sclerotiicarbonarius (strain CBS 121057 / IBT 28362)</name>
    <dbReference type="NCBI Taxonomy" id="1448318"/>
    <lineage>
        <taxon>Eukaryota</taxon>
        <taxon>Fungi</taxon>
        <taxon>Dikarya</taxon>
        <taxon>Ascomycota</taxon>
        <taxon>Pezizomycotina</taxon>
        <taxon>Eurotiomycetes</taxon>
        <taxon>Eurotiomycetidae</taxon>
        <taxon>Eurotiales</taxon>
        <taxon>Aspergillaceae</taxon>
        <taxon>Aspergillus</taxon>
        <taxon>Aspergillus subgen. Circumdati</taxon>
    </lineage>
</organism>
<dbReference type="InterPro" id="IPR036047">
    <property type="entry name" value="F-box-like_dom_sf"/>
</dbReference>
<dbReference type="Proteomes" id="UP000248423">
    <property type="component" value="Unassembled WGS sequence"/>
</dbReference>
<dbReference type="Gene3D" id="1.25.40.20">
    <property type="entry name" value="Ankyrin repeat-containing domain"/>
    <property type="match status" value="2"/>
</dbReference>
<dbReference type="STRING" id="1448318.A0A319EU11"/>
<evidence type="ECO:0000313" key="4">
    <source>
        <dbReference type="EMBL" id="PYI10998.1"/>
    </source>
</evidence>
<keyword evidence="1" id="KW-0677">Repeat</keyword>
<feature type="domain" description="F-box" evidence="3">
    <location>
        <begin position="4"/>
        <end position="49"/>
    </location>
</feature>
<dbReference type="OrthoDB" id="4508560at2759"/>
<proteinExistence type="predicted"/>
<protein>
    <recommendedName>
        <fullName evidence="3">F-box domain-containing protein</fullName>
    </recommendedName>
</protein>
<dbReference type="SUPFAM" id="SSF48403">
    <property type="entry name" value="Ankyrin repeat"/>
    <property type="match status" value="1"/>
</dbReference>
<dbReference type="VEuPathDB" id="FungiDB:BO78DRAFT_393507"/>